<dbReference type="PANTHER" id="PTHR41313:SF1">
    <property type="entry name" value="DNA METHYLASE ADENINE-SPECIFIC DOMAIN-CONTAINING PROTEIN"/>
    <property type="match status" value="1"/>
</dbReference>
<keyword evidence="1" id="KW-0378">Hydrolase</keyword>
<evidence type="ECO:0000313" key="1">
    <source>
        <dbReference type="EMBL" id="MCG4767390.1"/>
    </source>
</evidence>
<proteinExistence type="predicted"/>
<feature type="non-terminal residue" evidence="1">
    <location>
        <position position="349"/>
    </location>
</feature>
<dbReference type="EMBL" id="JAKNFS010000067">
    <property type="protein sequence ID" value="MCG4767390.1"/>
    <property type="molecule type" value="Genomic_DNA"/>
</dbReference>
<comment type="caution">
    <text evidence="1">The sequence shown here is derived from an EMBL/GenBank/DDBJ whole genome shotgun (WGS) entry which is preliminary data.</text>
</comment>
<dbReference type="PANTHER" id="PTHR41313">
    <property type="entry name" value="ADENINE-SPECIFIC METHYLTRANSFERASE"/>
    <property type="match status" value="1"/>
</dbReference>
<dbReference type="InterPro" id="IPR052933">
    <property type="entry name" value="DNA_Protect_Modify"/>
</dbReference>
<dbReference type="GO" id="GO:0004386">
    <property type="term" value="F:helicase activity"/>
    <property type="evidence" value="ECO:0007669"/>
    <property type="project" value="UniProtKB-KW"/>
</dbReference>
<evidence type="ECO:0000313" key="2">
    <source>
        <dbReference type="Proteomes" id="UP001199915"/>
    </source>
</evidence>
<organism evidence="1 2">
    <name type="scientific">Fusicatenibacter saccharivorans</name>
    <dbReference type="NCBI Taxonomy" id="1150298"/>
    <lineage>
        <taxon>Bacteria</taxon>
        <taxon>Bacillati</taxon>
        <taxon>Bacillota</taxon>
        <taxon>Clostridia</taxon>
        <taxon>Lachnospirales</taxon>
        <taxon>Lachnospiraceae</taxon>
        <taxon>Fusicatenibacter</taxon>
    </lineage>
</organism>
<keyword evidence="1" id="KW-0067">ATP-binding</keyword>
<feature type="non-terminal residue" evidence="1">
    <location>
        <position position="1"/>
    </location>
</feature>
<sequence length="349" mass="39801">KQKQEELSALYDGYTAKFGILNSRANRIAFDQDSSYSLICSLENLDEEGNFKEKAAIFQKRTIKQEKVVTSVDTASEALTVSLSEKAVVDLPYMSELSGKDTKEIVEELRGVIFEDPITGKWETADEYLSGNVREKLKIATSYAETKPEFSINVQALKQIQPQNLDASEIEIRIGATWIDPKYIDDFMGEVFQTPHYLLDPGAVKTSFSNITSTWNIAGKNAETSRSFANTTFGTTRVTAYKLLEDTLNLKDIKIYDTFDERRVLNKEETTIASQKQENIKEAFKDWIFRDPERRQKIVETYNELFNSVRPREYEGSHLTFPGMTPDIELKPHQKNAIAHILYGNNTLL</sequence>
<dbReference type="Proteomes" id="UP001199915">
    <property type="component" value="Unassembled WGS sequence"/>
</dbReference>
<protein>
    <submittedName>
        <fullName evidence="1">Helicase SNF2</fullName>
    </submittedName>
</protein>
<gene>
    <name evidence="1" type="ORF">L0N21_18110</name>
</gene>
<reference evidence="1" key="1">
    <citation type="submission" date="2022-01" db="EMBL/GenBank/DDBJ databases">
        <title>Collection of gut derived symbiotic bacterial strains cultured from healthy donors.</title>
        <authorList>
            <person name="Lin H."/>
            <person name="Kohout C."/>
            <person name="Waligurski E."/>
            <person name="Pamer E.G."/>
        </authorList>
    </citation>
    <scope>NUCLEOTIDE SEQUENCE</scope>
    <source>
        <strain evidence="1">DFI.5.49</strain>
    </source>
</reference>
<keyword evidence="1" id="KW-0547">Nucleotide-binding</keyword>
<keyword evidence="1" id="KW-0347">Helicase</keyword>
<dbReference type="AlphaFoldDB" id="A0AAE3JTY4"/>
<name>A0AAE3JTY4_9FIRM</name>
<accession>A0AAE3JTY4</accession>